<reference evidence="3" key="2">
    <citation type="submission" date="2015-03" db="EMBL/GenBank/DDBJ databases">
        <title>Genome sequence of Pseudoalteromonas citrea.</title>
        <authorList>
            <person name="Xie B.-B."/>
            <person name="Rong J.-C."/>
            <person name="Qin Q.-L."/>
            <person name="Zhang Y.-Z."/>
        </authorList>
    </citation>
    <scope>NUCLEOTIDE SEQUENCE</scope>
    <source>
        <strain evidence="3">DSM 8771</strain>
    </source>
</reference>
<dbReference type="InterPro" id="IPR036291">
    <property type="entry name" value="NAD(P)-bd_dom_sf"/>
</dbReference>
<evidence type="ECO:0000313" key="4">
    <source>
        <dbReference type="Proteomes" id="UP000016487"/>
    </source>
</evidence>
<organism evidence="3 4">
    <name type="scientific">Pseudoalteromonas citrea</name>
    <dbReference type="NCBI Taxonomy" id="43655"/>
    <lineage>
        <taxon>Bacteria</taxon>
        <taxon>Pseudomonadati</taxon>
        <taxon>Pseudomonadota</taxon>
        <taxon>Gammaproteobacteria</taxon>
        <taxon>Alteromonadales</taxon>
        <taxon>Pseudoalteromonadaceae</taxon>
        <taxon>Pseudoalteromonas</taxon>
    </lineage>
</organism>
<dbReference type="Gene3D" id="3.40.50.720">
    <property type="entry name" value="NAD(P)-binding Rossmann-like Domain"/>
    <property type="match status" value="1"/>
</dbReference>
<dbReference type="Proteomes" id="UP000016487">
    <property type="component" value="Unassembled WGS sequence"/>
</dbReference>
<dbReference type="PROSITE" id="PS00061">
    <property type="entry name" value="ADH_SHORT"/>
    <property type="match status" value="1"/>
</dbReference>
<dbReference type="PRINTS" id="PR00081">
    <property type="entry name" value="GDHRDH"/>
</dbReference>
<sequence length="290" mass="31220">MIESKNNPIAFQTSTKLGISVMKKKILITGATDGIGLATAKQLASQGHHLLIHGRNSEKLATVKQQLLSEPNVGEVECYTADLSKFNDITKLIQAVTQQHSTLDVLINNGGVFKIAQRQTDSGLDVRFMVNTIAPYLLMKGLTPLFCNTSRVVNLSSAAQAPVEVAAMQGKMQLDDMSAYAQSKLALTCWSHFIGVECATTGPMVVAVNPGSMLNSKMVNEGFGVQGNDIEIGANILVEASLTDRFNNAAGHYFDNDSQQFSAPHSDAINPQKAATILQFLTKVTDAHRV</sequence>
<protein>
    <recommendedName>
        <fullName evidence="5">Oxidoreductase</fullName>
    </recommendedName>
</protein>
<dbReference type="AlphaFoldDB" id="A0AAD4AFB4"/>
<dbReference type="Pfam" id="PF00106">
    <property type="entry name" value="adh_short"/>
    <property type="match status" value="1"/>
</dbReference>
<comment type="caution">
    <text evidence="3">The sequence shown here is derived from an EMBL/GenBank/DDBJ whole genome shotgun (WGS) entry which is preliminary data.</text>
</comment>
<comment type="similarity">
    <text evidence="2">Belongs to the short-chain dehydrogenases/reductases (SDR) family.</text>
</comment>
<evidence type="ECO:0000256" key="2">
    <source>
        <dbReference type="RuleBase" id="RU000363"/>
    </source>
</evidence>
<dbReference type="EMBL" id="AHBZ03000027">
    <property type="protein sequence ID" value="KAF7764919.1"/>
    <property type="molecule type" value="Genomic_DNA"/>
</dbReference>
<dbReference type="GO" id="GO:0016491">
    <property type="term" value="F:oxidoreductase activity"/>
    <property type="evidence" value="ECO:0007669"/>
    <property type="project" value="UniProtKB-KW"/>
</dbReference>
<evidence type="ECO:0000313" key="3">
    <source>
        <dbReference type="EMBL" id="KAF7764919.1"/>
    </source>
</evidence>
<evidence type="ECO:0008006" key="5">
    <source>
        <dbReference type="Google" id="ProtNLM"/>
    </source>
</evidence>
<dbReference type="PANTHER" id="PTHR43157:SF31">
    <property type="entry name" value="PHOSPHATIDYLINOSITOL-GLYCAN BIOSYNTHESIS CLASS F PROTEIN"/>
    <property type="match status" value="1"/>
</dbReference>
<dbReference type="SUPFAM" id="SSF51735">
    <property type="entry name" value="NAD(P)-binding Rossmann-fold domains"/>
    <property type="match status" value="1"/>
</dbReference>
<dbReference type="PRINTS" id="PR00080">
    <property type="entry name" value="SDRFAMILY"/>
</dbReference>
<dbReference type="InterPro" id="IPR020904">
    <property type="entry name" value="Sc_DH/Rdtase_CS"/>
</dbReference>
<name>A0AAD4AFB4_9GAMM</name>
<keyword evidence="1" id="KW-0560">Oxidoreductase</keyword>
<evidence type="ECO:0000256" key="1">
    <source>
        <dbReference type="ARBA" id="ARBA00023002"/>
    </source>
</evidence>
<accession>A0AAD4AFB4</accession>
<reference evidence="3" key="1">
    <citation type="journal article" date="2012" name="J. Bacteriol.">
        <title>Genome sequences of type strains of seven species of the marine bacterium Pseudoalteromonas.</title>
        <authorList>
            <person name="Xie B.B."/>
            <person name="Shu Y.L."/>
            <person name="Qin Q.L."/>
            <person name="Rong J.C."/>
            <person name="Zhang X.Y."/>
            <person name="Chen X.L."/>
            <person name="Shi M."/>
            <person name="He H.L."/>
            <person name="Zhou B.C."/>
            <person name="Zhang Y.Z."/>
        </authorList>
    </citation>
    <scope>NUCLEOTIDE SEQUENCE</scope>
    <source>
        <strain evidence="3">DSM 8771</strain>
    </source>
</reference>
<gene>
    <name evidence="3" type="ORF">PCIT_b1022</name>
</gene>
<dbReference type="InterPro" id="IPR002347">
    <property type="entry name" value="SDR_fam"/>
</dbReference>
<dbReference type="PANTHER" id="PTHR43157">
    <property type="entry name" value="PHOSPHATIDYLINOSITOL-GLYCAN BIOSYNTHESIS CLASS F PROTEIN-RELATED"/>
    <property type="match status" value="1"/>
</dbReference>
<proteinExistence type="inferred from homology"/>